<accession>A0A395J9D2</accession>
<name>A0A395J9D2_9HELO</name>
<organism evidence="5 6">
    <name type="scientific">Monilinia fructigena</name>
    <dbReference type="NCBI Taxonomy" id="38457"/>
    <lineage>
        <taxon>Eukaryota</taxon>
        <taxon>Fungi</taxon>
        <taxon>Dikarya</taxon>
        <taxon>Ascomycota</taxon>
        <taxon>Pezizomycotina</taxon>
        <taxon>Leotiomycetes</taxon>
        <taxon>Helotiales</taxon>
        <taxon>Sclerotiniaceae</taxon>
        <taxon>Monilinia</taxon>
    </lineage>
</organism>
<keyword evidence="4" id="KW-0227">DNA damage</keyword>
<dbReference type="EMBL" id="QKRW01000001">
    <property type="protein sequence ID" value="RAL68758.1"/>
    <property type="molecule type" value="Genomic_DNA"/>
</dbReference>
<keyword evidence="4" id="KW-0234">DNA repair</keyword>
<comment type="domain">
    <text evidence="4">The DBINO region is involved in binding to DNA.</text>
</comment>
<dbReference type="GO" id="GO:0005524">
    <property type="term" value="F:ATP binding"/>
    <property type="evidence" value="ECO:0007669"/>
    <property type="project" value="UniProtKB-UniRule"/>
</dbReference>
<comment type="similarity">
    <text evidence="4">Belongs to the SNF2/RAD54 helicase family.</text>
</comment>
<dbReference type="Gene3D" id="3.40.50.10810">
    <property type="entry name" value="Tandem AAA-ATPase domain"/>
    <property type="match status" value="1"/>
</dbReference>
<dbReference type="GO" id="GO:0016887">
    <property type="term" value="F:ATP hydrolysis activity"/>
    <property type="evidence" value="ECO:0007669"/>
    <property type="project" value="TreeGrafter"/>
</dbReference>
<dbReference type="PANTHER" id="PTHR45685:SF2">
    <property type="entry name" value="CHROMATIN-REMODELING ATPASE INO80"/>
    <property type="match status" value="1"/>
</dbReference>
<dbReference type="AlphaFoldDB" id="A0A395J9D2"/>
<keyword evidence="2" id="KW-0547">Nucleotide-binding</keyword>
<sequence>MLQAQLKEYQLKGLNWLVNLYEQGINGILADEWVLHTTAIFETQISIMDLIEKATIGDDNDTGTLMNLVMQFRKLFCRSGFIFEGRPNVIVAYSARNMIEYSLPRLIWREGGRLDLPGRTMKMLVSKPNVWNRSSIYGTPITSLRVPRKSRAFSWLRFVNTSKPQTLGRLNIVYDEEEDENYTPVHAMLQMLIGKICGQGCWDESSLSRMEQCGRPSATAPPIEVTCSSRGAVVERQRILFNVPMRRHYLVLRLLKRKQ</sequence>
<keyword evidence="3 4" id="KW-0067">ATP-binding</keyword>
<evidence type="ECO:0000256" key="1">
    <source>
        <dbReference type="ARBA" id="ARBA00004123"/>
    </source>
</evidence>
<protein>
    <recommendedName>
        <fullName evidence="4">Chromatin-remodeling ATPase INO80</fullName>
        <ecNumber evidence="4">3.6.4.-</ecNumber>
    </recommendedName>
</protein>
<comment type="subunit">
    <text evidence="4">Component of the INO80 chromatin-remodeling complex.</text>
</comment>
<dbReference type="GO" id="GO:0042393">
    <property type="term" value="F:histone binding"/>
    <property type="evidence" value="ECO:0007669"/>
    <property type="project" value="TreeGrafter"/>
</dbReference>
<dbReference type="GO" id="GO:0031011">
    <property type="term" value="C:Ino80 complex"/>
    <property type="evidence" value="ECO:0007669"/>
    <property type="project" value="UniProtKB-UniRule"/>
</dbReference>
<comment type="function">
    <text evidence="4">ATPase component of the INO80 complex which remodels chromatin by shifting nucleosomes and is involved in DNA repair.</text>
</comment>
<dbReference type="GO" id="GO:0003677">
    <property type="term" value="F:DNA binding"/>
    <property type="evidence" value="ECO:0007669"/>
    <property type="project" value="UniProtKB-UniRule"/>
</dbReference>
<dbReference type="Proteomes" id="UP000249056">
    <property type="component" value="Unassembled WGS sequence"/>
</dbReference>
<dbReference type="InterPro" id="IPR038718">
    <property type="entry name" value="SNF2-like_sf"/>
</dbReference>
<keyword evidence="4" id="KW-0378">Hydrolase</keyword>
<evidence type="ECO:0000313" key="6">
    <source>
        <dbReference type="Proteomes" id="UP000249056"/>
    </source>
</evidence>
<dbReference type="EC" id="3.6.4.-" evidence="4"/>
<dbReference type="GO" id="GO:0006338">
    <property type="term" value="P:chromatin remodeling"/>
    <property type="evidence" value="ECO:0007669"/>
    <property type="project" value="UniProtKB-UniRule"/>
</dbReference>
<reference evidence="5 6" key="1">
    <citation type="submission" date="2018-06" db="EMBL/GenBank/DDBJ databases">
        <title>Genome Sequence of the Brown Rot Fungal Pathogen Monilinia fructigena.</title>
        <authorList>
            <person name="Landi L."/>
            <person name="De Miccolis Angelini R.M."/>
            <person name="Pollastro S."/>
            <person name="Abate D."/>
            <person name="Faretra F."/>
            <person name="Romanazzi G."/>
        </authorList>
    </citation>
    <scope>NUCLEOTIDE SEQUENCE [LARGE SCALE GENOMIC DNA]</scope>
    <source>
        <strain evidence="5 6">Mfrg269</strain>
    </source>
</reference>
<comment type="caution">
    <text evidence="5">The sequence shown here is derived from an EMBL/GenBank/DDBJ whole genome shotgun (WGS) entry which is preliminary data.</text>
</comment>
<dbReference type="OrthoDB" id="372624at2759"/>
<dbReference type="PANTHER" id="PTHR45685">
    <property type="entry name" value="HELICASE SRCAP-RELATED"/>
    <property type="match status" value="1"/>
</dbReference>
<dbReference type="GO" id="GO:0006281">
    <property type="term" value="P:DNA repair"/>
    <property type="evidence" value="ECO:0007669"/>
    <property type="project" value="UniProtKB-UniRule"/>
</dbReference>
<evidence type="ECO:0000256" key="4">
    <source>
        <dbReference type="RuleBase" id="RU368001"/>
    </source>
</evidence>
<comment type="catalytic activity">
    <reaction evidence="4">
        <text>ATP + H2O = ADP + phosphate + H(+)</text>
        <dbReference type="Rhea" id="RHEA:13065"/>
        <dbReference type="ChEBI" id="CHEBI:15377"/>
        <dbReference type="ChEBI" id="CHEBI:15378"/>
        <dbReference type="ChEBI" id="CHEBI:30616"/>
        <dbReference type="ChEBI" id="CHEBI:43474"/>
        <dbReference type="ChEBI" id="CHEBI:456216"/>
    </reaction>
</comment>
<dbReference type="InterPro" id="IPR050520">
    <property type="entry name" value="INO80/SWR1_helicase"/>
</dbReference>
<comment type="subcellular location">
    <subcellularLocation>
        <location evidence="1 4">Nucleus</location>
    </subcellularLocation>
</comment>
<evidence type="ECO:0000313" key="5">
    <source>
        <dbReference type="EMBL" id="RAL68758.1"/>
    </source>
</evidence>
<evidence type="ECO:0000256" key="2">
    <source>
        <dbReference type="ARBA" id="ARBA00022741"/>
    </source>
</evidence>
<keyword evidence="6" id="KW-1185">Reference proteome</keyword>
<proteinExistence type="inferred from homology"/>
<evidence type="ECO:0000256" key="3">
    <source>
        <dbReference type="ARBA" id="ARBA00022840"/>
    </source>
</evidence>
<gene>
    <name evidence="5" type="ORF">DID88_007452</name>
</gene>
<keyword evidence="4" id="KW-0238">DNA-binding</keyword>